<name>A0A1A8ZHU6_9ACTN</name>
<dbReference type="PATRIC" id="fig|299146.4.peg.1850"/>
<dbReference type="OrthoDB" id="3402203at2"/>
<proteinExistence type="predicted"/>
<dbReference type="Proteomes" id="UP000198765">
    <property type="component" value="Chromosome I"/>
</dbReference>
<dbReference type="AlphaFoldDB" id="A0A1A8ZHU6"/>
<sequence length="77" mass="8519">MTSSSENVIENMIEAVLVGGPNDLPVTARTQRLPRDGQKVKIHHRGGYEHFERDGGSSATSPSPVVFRWTTRTRVAE</sequence>
<accession>A0A1A8ZHU6</accession>
<protein>
    <submittedName>
        <fullName evidence="1">Uncharacterized protein</fullName>
    </submittedName>
</protein>
<evidence type="ECO:0000313" key="2">
    <source>
        <dbReference type="Proteomes" id="UP000198765"/>
    </source>
</evidence>
<dbReference type="RefSeq" id="WP_091193198.1">
    <property type="nucleotide sequence ID" value="NZ_LT594324.1"/>
</dbReference>
<organism evidence="1 2">
    <name type="scientific">Micromonospora narathiwatensis</name>
    <dbReference type="NCBI Taxonomy" id="299146"/>
    <lineage>
        <taxon>Bacteria</taxon>
        <taxon>Bacillati</taxon>
        <taxon>Actinomycetota</taxon>
        <taxon>Actinomycetes</taxon>
        <taxon>Micromonosporales</taxon>
        <taxon>Micromonosporaceae</taxon>
        <taxon>Micromonospora</taxon>
    </lineage>
</organism>
<dbReference type="EMBL" id="LT594324">
    <property type="protein sequence ID" value="SBT43446.1"/>
    <property type="molecule type" value="Genomic_DNA"/>
</dbReference>
<keyword evidence="2" id="KW-1185">Reference proteome</keyword>
<dbReference type="Pfam" id="PF19450">
    <property type="entry name" value="DUF5988"/>
    <property type="match status" value="1"/>
</dbReference>
<gene>
    <name evidence="1" type="ORF">GA0070621_1793</name>
</gene>
<dbReference type="InterPro" id="IPR046030">
    <property type="entry name" value="DUF5988"/>
</dbReference>
<reference evidence="1 2" key="1">
    <citation type="submission" date="2016-06" db="EMBL/GenBank/DDBJ databases">
        <authorList>
            <person name="Kjaerup R.B."/>
            <person name="Dalgaard T.S."/>
            <person name="Juul-Madsen H.R."/>
        </authorList>
    </citation>
    <scope>NUCLEOTIDE SEQUENCE [LARGE SCALE GENOMIC DNA]</scope>
    <source>
        <strain evidence="1 2">DSM 45248</strain>
    </source>
</reference>
<evidence type="ECO:0000313" key="1">
    <source>
        <dbReference type="EMBL" id="SBT43446.1"/>
    </source>
</evidence>